<dbReference type="GO" id="GO:0000976">
    <property type="term" value="F:transcription cis-regulatory region binding"/>
    <property type="evidence" value="ECO:0007669"/>
    <property type="project" value="TreeGrafter"/>
</dbReference>
<dbReference type="Gene3D" id="1.10.260.40">
    <property type="entry name" value="lambda repressor-like DNA-binding domains"/>
    <property type="match status" value="1"/>
</dbReference>
<dbReference type="InterPro" id="IPR028082">
    <property type="entry name" value="Peripla_BP_I"/>
</dbReference>
<keyword evidence="8" id="KW-1185">Reference proteome</keyword>
<protein>
    <recommendedName>
        <fullName evidence="1">Catabolite control protein A</fullName>
    </recommendedName>
</protein>
<keyword evidence="5" id="KW-0804">Transcription</keyword>
<dbReference type="STRING" id="571933.SAMN05216362_1238"/>
<dbReference type="CDD" id="cd06291">
    <property type="entry name" value="PBP1_Qymf-like"/>
    <property type="match status" value="1"/>
</dbReference>
<evidence type="ECO:0000256" key="1">
    <source>
        <dbReference type="ARBA" id="ARBA00019435"/>
    </source>
</evidence>
<organism evidence="7 8">
    <name type="scientific">Piscibacillus halophilus</name>
    <dbReference type="NCBI Taxonomy" id="571933"/>
    <lineage>
        <taxon>Bacteria</taxon>
        <taxon>Bacillati</taxon>
        <taxon>Bacillota</taxon>
        <taxon>Bacilli</taxon>
        <taxon>Bacillales</taxon>
        <taxon>Bacillaceae</taxon>
        <taxon>Piscibacillus</taxon>
    </lineage>
</organism>
<dbReference type="PANTHER" id="PTHR30146">
    <property type="entry name" value="LACI-RELATED TRANSCRIPTIONAL REPRESSOR"/>
    <property type="match status" value="1"/>
</dbReference>
<dbReference type="SUPFAM" id="SSF47413">
    <property type="entry name" value="lambda repressor-like DNA-binding domains"/>
    <property type="match status" value="1"/>
</dbReference>
<evidence type="ECO:0000259" key="6">
    <source>
        <dbReference type="PROSITE" id="PS50932"/>
    </source>
</evidence>
<evidence type="ECO:0000256" key="2">
    <source>
        <dbReference type="ARBA" id="ARBA00022491"/>
    </source>
</evidence>
<name>A0A1H9I5U1_9BACI</name>
<evidence type="ECO:0000313" key="8">
    <source>
        <dbReference type="Proteomes" id="UP000199427"/>
    </source>
</evidence>
<keyword evidence="4" id="KW-0238">DNA-binding</keyword>
<feature type="domain" description="HTH lacI-type" evidence="6">
    <location>
        <begin position="2"/>
        <end position="56"/>
    </location>
</feature>
<dbReference type="AlphaFoldDB" id="A0A1H9I5U1"/>
<proteinExistence type="predicted"/>
<dbReference type="Proteomes" id="UP000199427">
    <property type="component" value="Unassembled WGS sequence"/>
</dbReference>
<dbReference type="RefSeq" id="WP_091774026.1">
    <property type="nucleotide sequence ID" value="NZ_CAESCL010000037.1"/>
</dbReference>
<keyword evidence="2" id="KW-0678">Repressor</keyword>
<dbReference type="PROSITE" id="PS50932">
    <property type="entry name" value="HTH_LACI_2"/>
    <property type="match status" value="1"/>
</dbReference>
<dbReference type="PANTHER" id="PTHR30146:SF95">
    <property type="entry name" value="RIBOSE OPERON REPRESSOR"/>
    <property type="match status" value="1"/>
</dbReference>
<evidence type="ECO:0000256" key="3">
    <source>
        <dbReference type="ARBA" id="ARBA00023015"/>
    </source>
</evidence>
<dbReference type="GO" id="GO:0003700">
    <property type="term" value="F:DNA-binding transcription factor activity"/>
    <property type="evidence" value="ECO:0007669"/>
    <property type="project" value="TreeGrafter"/>
</dbReference>
<reference evidence="7 8" key="1">
    <citation type="submission" date="2016-10" db="EMBL/GenBank/DDBJ databases">
        <authorList>
            <person name="de Groot N.N."/>
        </authorList>
    </citation>
    <scope>NUCLEOTIDE SEQUENCE [LARGE SCALE GENOMIC DNA]</scope>
    <source>
        <strain evidence="7 8">DSM 21633</strain>
    </source>
</reference>
<keyword evidence="3" id="KW-0805">Transcription regulation</keyword>
<dbReference type="PROSITE" id="PS00356">
    <property type="entry name" value="HTH_LACI_1"/>
    <property type="match status" value="1"/>
</dbReference>
<dbReference type="SUPFAM" id="SSF53822">
    <property type="entry name" value="Periplasmic binding protein-like I"/>
    <property type="match status" value="1"/>
</dbReference>
<evidence type="ECO:0000313" key="7">
    <source>
        <dbReference type="EMBL" id="SEQ69933.1"/>
    </source>
</evidence>
<dbReference type="InterPro" id="IPR000843">
    <property type="entry name" value="HTH_LacI"/>
</dbReference>
<accession>A0A1H9I5U1</accession>
<evidence type="ECO:0000256" key="4">
    <source>
        <dbReference type="ARBA" id="ARBA00023125"/>
    </source>
</evidence>
<dbReference type="Pfam" id="PF00356">
    <property type="entry name" value="LacI"/>
    <property type="match status" value="1"/>
</dbReference>
<dbReference type="InterPro" id="IPR001761">
    <property type="entry name" value="Peripla_BP/Lac1_sug-bd_dom"/>
</dbReference>
<dbReference type="OrthoDB" id="9796186at2"/>
<dbReference type="PRINTS" id="PR00036">
    <property type="entry name" value="HTHLACI"/>
</dbReference>
<evidence type="ECO:0000256" key="5">
    <source>
        <dbReference type="ARBA" id="ARBA00023163"/>
    </source>
</evidence>
<sequence>MSTIKDVAQEAGVSVATVSRVINQNGYVNEDTRKKVENAIIKLNYQPNSIARSLYKKESKTIGIIVPDITNPFFPELVRGVEDYLIRNGFTTILCNSDEDADKERLYLEVMKQKYVDGLIIVSNTINEQLVQQFDRPIVALDRSIHKNIPTFAIDNREGGRRATQHLLDIGCQKVAHIKGPDQIENSEARYKGYLDVINNNELVVSGHYDLKKTAQATIELLQHHPEIDGVFAGNDIMALGVAKAADYLNIKVPNELAIIGFDGINLSEMTSPELSTISQPIYEMSTEAARALISLIEGKVIEKIDYEFPFTLIQRQSTKR</sequence>
<dbReference type="EMBL" id="FOES01000023">
    <property type="protein sequence ID" value="SEQ69933.1"/>
    <property type="molecule type" value="Genomic_DNA"/>
</dbReference>
<dbReference type="InterPro" id="IPR010982">
    <property type="entry name" value="Lambda_DNA-bd_dom_sf"/>
</dbReference>
<dbReference type="Gene3D" id="3.40.50.2300">
    <property type="match status" value="2"/>
</dbReference>
<dbReference type="FunFam" id="1.10.260.40:FF:000002">
    <property type="entry name" value="HTH-type transcriptional repressor PurR"/>
    <property type="match status" value="1"/>
</dbReference>
<dbReference type="Pfam" id="PF00532">
    <property type="entry name" value="Peripla_BP_1"/>
    <property type="match status" value="1"/>
</dbReference>
<dbReference type="SMART" id="SM00354">
    <property type="entry name" value="HTH_LACI"/>
    <property type="match status" value="1"/>
</dbReference>
<gene>
    <name evidence="7" type="ORF">SAMN05216362_1238</name>
</gene>
<dbReference type="CDD" id="cd01392">
    <property type="entry name" value="HTH_LacI"/>
    <property type="match status" value="1"/>
</dbReference>